<comment type="similarity">
    <text evidence="8">Belongs to the DHHC palmitoyltransferase family.</text>
</comment>
<dbReference type="InterPro" id="IPR002110">
    <property type="entry name" value="Ankyrin_rpt"/>
</dbReference>
<comment type="caution">
    <text evidence="11">The sequence shown here is derived from an EMBL/GenBank/DDBJ whole genome shotgun (WGS) entry which is preliminary data.</text>
</comment>
<sequence>MQLVESLPLPRVSPATSHADPMSAAAEDAASPVAPTSTPLFQLQAHPHPHPHHAGHAHQHGPHCSHGARPPVPIHAPPAPPRDLSPLDELFFCAKTNHLVRFQELIGLHGATLAHERDAQGHTVTHWIAQKGSSELLEFVNSIGAPMNLPSEDNVKLHPIHWACSTGNLAALKAFVRLGVDINTADATKQRTPLLIAAQNGFPLLVMYCVKQGADINLVDIDQDSAIHWAAYKGATEIVSVFQYLGLSTDAPDRYGQRPLHLAAMRGELATVQYLVEALDSDLHATDQQGRTPYELAKLKGYDRVAQYLARRQFRRKWNVFTWWESSRAPFYFTSVNFALGLLAVWHVVMPAMPELRGLYVLLLAWTLVTIVFFVQTKRTPPGELADDPQYQDEYSHVTEALVHSDASTNADAVLLERPLCHTCHIQRPLRAKHCRVCNTCVPLFDHHCPFVDNCIGEANHIVFLGFVASLVLDLILLEYILYRQWSAQGFTWWRLIGVGYALFLLLPTLHLLGFHCYLTLKNLTTNEVMNAHRYEYMRSAAGAYRNPFDRGMLRNVMDRCLPTSLISGSRPRRRYPRKADGKSSDDERQRLHKTTPEEDEGDLVAQAV</sequence>
<comment type="catalytic activity">
    <reaction evidence="8">
        <text>L-cysteinyl-[protein] + hexadecanoyl-CoA = S-hexadecanoyl-L-cysteinyl-[protein] + CoA</text>
        <dbReference type="Rhea" id="RHEA:36683"/>
        <dbReference type="Rhea" id="RHEA-COMP:10131"/>
        <dbReference type="Rhea" id="RHEA-COMP:11032"/>
        <dbReference type="ChEBI" id="CHEBI:29950"/>
        <dbReference type="ChEBI" id="CHEBI:57287"/>
        <dbReference type="ChEBI" id="CHEBI:57379"/>
        <dbReference type="ChEBI" id="CHEBI:74151"/>
        <dbReference type="EC" id="2.3.1.225"/>
    </reaction>
</comment>
<protein>
    <recommendedName>
        <fullName evidence="8">Palmitoyltransferase</fullName>
        <ecNumber evidence="8">2.3.1.225</ecNumber>
    </recommendedName>
</protein>
<evidence type="ECO:0000259" key="10">
    <source>
        <dbReference type="Pfam" id="PF01529"/>
    </source>
</evidence>
<keyword evidence="4 8" id="KW-1133">Transmembrane helix</keyword>
<dbReference type="GO" id="GO:0000139">
    <property type="term" value="C:Golgi membrane"/>
    <property type="evidence" value="ECO:0007669"/>
    <property type="project" value="TreeGrafter"/>
</dbReference>
<dbReference type="AlphaFoldDB" id="A0A8K1FLY1"/>
<feature type="transmembrane region" description="Helical" evidence="8">
    <location>
        <begin position="462"/>
        <end position="482"/>
    </location>
</feature>
<gene>
    <name evidence="11" type="ORF">Poli38472_008356</name>
</gene>
<dbReference type="Pfam" id="PF12796">
    <property type="entry name" value="Ank_2"/>
    <property type="match status" value="2"/>
</dbReference>
<feature type="compositionally biased region" description="Basic residues" evidence="9">
    <location>
        <begin position="47"/>
        <end position="63"/>
    </location>
</feature>
<dbReference type="Gene3D" id="1.25.40.20">
    <property type="entry name" value="Ankyrin repeat-containing domain"/>
    <property type="match status" value="2"/>
</dbReference>
<feature type="compositionally biased region" description="Basic and acidic residues" evidence="9">
    <location>
        <begin position="578"/>
        <end position="590"/>
    </location>
</feature>
<feature type="transmembrane region" description="Helical" evidence="8">
    <location>
        <begin position="494"/>
        <end position="515"/>
    </location>
</feature>
<proteinExistence type="inferred from homology"/>
<organism evidence="11 12">
    <name type="scientific">Pythium oligandrum</name>
    <name type="common">Mycoparasitic fungus</name>
    <dbReference type="NCBI Taxonomy" id="41045"/>
    <lineage>
        <taxon>Eukaryota</taxon>
        <taxon>Sar</taxon>
        <taxon>Stramenopiles</taxon>
        <taxon>Oomycota</taxon>
        <taxon>Peronosporomycetes</taxon>
        <taxon>Pythiales</taxon>
        <taxon>Pythiaceae</taxon>
        <taxon>Pythium</taxon>
    </lineage>
</organism>
<feature type="compositionally biased region" description="Pro residues" evidence="9">
    <location>
        <begin position="70"/>
        <end position="80"/>
    </location>
</feature>
<feature type="compositionally biased region" description="Low complexity" evidence="9">
    <location>
        <begin position="19"/>
        <end position="35"/>
    </location>
</feature>
<evidence type="ECO:0000256" key="2">
    <source>
        <dbReference type="ARBA" id="ARBA00022692"/>
    </source>
</evidence>
<evidence type="ECO:0000256" key="8">
    <source>
        <dbReference type="RuleBase" id="RU079119"/>
    </source>
</evidence>
<keyword evidence="12" id="KW-1185">Reference proteome</keyword>
<evidence type="ECO:0000256" key="5">
    <source>
        <dbReference type="ARBA" id="ARBA00023043"/>
    </source>
</evidence>
<dbReference type="EMBL" id="SPLM01000037">
    <property type="protein sequence ID" value="TMW65714.1"/>
    <property type="molecule type" value="Genomic_DNA"/>
</dbReference>
<evidence type="ECO:0000256" key="6">
    <source>
        <dbReference type="ARBA" id="ARBA00023136"/>
    </source>
</evidence>
<evidence type="ECO:0000256" key="7">
    <source>
        <dbReference type="PROSITE-ProRule" id="PRU00023"/>
    </source>
</evidence>
<dbReference type="OrthoDB" id="163438at2759"/>
<dbReference type="PROSITE" id="PS50216">
    <property type="entry name" value="DHHC"/>
    <property type="match status" value="1"/>
</dbReference>
<feature type="transmembrane region" description="Helical" evidence="8">
    <location>
        <begin position="356"/>
        <end position="375"/>
    </location>
</feature>
<keyword evidence="8" id="KW-0012">Acyltransferase</keyword>
<evidence type="ECO:0000313" key="12">
    <source>
        <dbReference type="Proteomes" id="UP000794436"/>
    </source>
</evidence>
<dbReference type="PANTHER" id="PTHR24161">
    <property type="entry name" value="ANK_REP_REGION DOMAIN-CONTAINING PROTEIN-RELATED"/>
    <property type="match status" value="1"/>
</dbReference>
<accession>A0A8K1FLY1</accession>
<dbReference type="Pfam" id="PF01529">
    <property type="entry name" value="DHHC"/>
    <property type="match status" value="1"/>
</dbReference>
<evidence type="ECO:0000256" key="1">
    <source>
        <dbReference type="ARBA" id="ARBA00004141"/>
    </source>
</evidence>
<dbReference type="Proteomes" id="UP000794436">
    <property type="component" value="Unassembled WGS sequence"/>
</dbReference>
<dbReference type="SUPFAM" id="SSF48403">
    <property type="entry name" value="Ankyrin repeat"/>
    <property type="match status" value="1"/>
</dbReference>
<dbReference type="InterPro" id="IPR001594">
    <property type="entry name" value="Palmitoyltrfase_DHHC"/>
</dbReference>
<evidence type="ECO:0000313" key="11">
    <source>
        <dbReference type="EMBL" id="TMW65714.1"/>
    </source>
</evidence>
<feature type="region of interest" description="Disordered" evidence="9">
    <location>
        <begin position="1"/>
        <end position="80"/>
    </location>
</feature>
<keyword evidence="3" id="KW-0677">Repeat</keyword>
<feature type="repeat" description="ANK" evidence="7">
    <location>
        <begin position="189"/>
        <end position="221"/>
    </location>
</feature>
<evidence type="ECO:0000256" key="3">
    <source>
        <dbReference type="ARBA" id="ARBA00022737"/>
    </source>
</evidence>
<evidence type="ECO:0000256" key="9">
    <source>
        <dbReference type="SAM" id="MobiDB-lite"/>
    </source>
</evidence>
<dbReference type="EC" id="2.3.1.225" evidence="8"/>
<dbReference type="PROSITE" id="PS50088">
    <property type="entry name" value="ANK_REPEAT"/>
    <property type="match status" value="3"/>
</dbReference>
<keyword evidence="8" id="KW-0808">Transferase</keyword>
<dbReference type="PROSITE" id="PS50297">
    <property type="entry name" value="ANK_REP_REGION"/>
    <property type="match status" value="2"/>
</dbReference>
<dbReference type="InterPro" id="IPR036770">
    <property type="entry name" value="Ankyrin_rpt-contain_sf"/>
</dbReference>
<feature type="repeat" description="ANK" evidence="7">
    <location>
        <begin position="255"/>
        <end position="277"/>
    </location>
</feature>
<feature type="repeat" description="ANK" evidence="7">
    <location>
        <begin position="159"/>
        <end position="187"/>
    </location>
</feature>
<evidence type="ECO:0000256" key="4">
    <source>
        <dbReference type="ARBA" id="ARBA00022989"/>
    </source>
</evidence>
<feature type="domain" description="Palmitoyltransferase DHHC" evidence="10">
    <location>
        <begin position="419"/>
        <end position="532"/>
    </location>
</feature>
<dbReference type="PANTHER" id="PTHR24161:SF17">
    <property type="entry name" value="PALMITOYLTRANSFERASE"/>
    <property type="match status" value="1"/>
</dbReference>
<keyword evidence="6 8" id="KW-0472">Membrane</keyword>
<dbReference type="GO" id="GO:0019706">
    <property type="term" value="F:protein-cysteine S-palmitoyltransferase activity"/>
    <property type="evidence" value="ECO:0007669"/>
    <property type="project" value="UniProtKB-EC"/>
</dbReference>
<feature type="region of interest" description="Disordered" evidence="9">
    <location>
        <begin position="565"/>
        <end position="609"/>
    </location>
</feature>
<dbReference type="SMART" id="SM00248">
    <property type="entry name" value="ANK"/>
    <property type="match status" value="6"/>
</dbReference>
<reference evidence="11" key="1">
    <citation type="submission" date="2019-03" db="EMBL/GenBank/DDBJ databases">
        <title>Long read genome sequence of the mycoparasitic Pythium oligandrum ATCC 38472 isolated from sugarbeet rhizosphere.</title>
        <authorList>
            <person name="Gaulin E."/>
        </authorList>
    </citation>
    <scope>NUCLEOTIDE SEQUENCE</scope>
    <source>
        <strain evidence="11">ATCC 38472_TT</strain>
    </source>
</reference>
<comment type="subcellular location">
    <subcellularLocation>
        <location evidence="1">Membrane</location>
        <topology evidence="1">Multi-pass membrane protein</topology>
    </subcellularLocation>
</comment>
<keyword evidence="5 7" id="KW-0040">ANK repeat</keyword>
<name>A0A8K1FLY1_PYTOL</name>
<keyword evidence="2 8" id="KW-0812">Transmembrane</keyword>
<comment type="domain">
    <text evidence="8">The DHHC domain is required for palmitoyltransferase activity.</text>
</comment>